<dbReference type="GO" id="GO:0004521">
    <property type="term" value="F:RNA endonuclease activity"/>
    <property type="evidence" value="ECO:0007669"/>
    <property type="project" value="UniProtKB-ARBA"/>
</dbReference>
<dbReference type="KEGG" id="gfs:119633878"/>
<dbReference type="Pfam" id="PF02170">
    <property type="entry name" value="PAZ"/>
    <property type="match status" value="1"/>
</dbReference>
<dbReference type="InterPro" id="IPR036085">
    <property type="entry name" value="PAZ_dom_sf"/>
</dbReference>
<dbReference type="PANTHER" id="PTHR22891">
    <property type="entry name" value="EUKARYOTIC TRANSLATION INITIATION FACTOR 2C"/>
    <property type="match status" value="1"/>
</dbReference>
<accession>A0A8U0WEP3</accession>
<proteinExistence type="predicted"/>
<dbReference type="AlphaFoldDB" id="A0A8U0WEP3"/>
<dbReference type="Proteomes" id="UP000092443">
    <property type="component" value="Unplaced"/>
</dbReference>
<keyword evidence="2" id="KW-1185">Reference proteome</keyword>
<dbReference type="PROSITE" id="PS50821">
    <property type="entry name" value="PAZ"/>
    <property type="match status" value="1"/>
</dbReference>
<feature type="domain" description="PAZ" evidence="1">
    <location>
        <begin position="1"/>
        <end position="69"/>
    </location>
</feature>
<sequence length="125" mass="14223">MVTTFESFAFCLTSQLYITFRTDDGKETTVKDYFAAKGCLLQYPSLNCITTRTKKREISLPMEFCSVTENQVLNRKDGSIQVTKMIKYAATSTDERKNKIINLLAHFCHSQSPFGLSAFSWVVIL</sequence>
<gene>
    <name evidence="3" type="primary">LOC119633878</name>
</gene>
<evidence type="ECO:0000313" key="3">
    <source>
        <dbReference type="RefSeq" id="XP_037883608.1"/>
    </source>
</evidence>
<reference evidence="3" key="1">
    <citation type="submission" date="2025-08" db="UniProtKB">
        <authorList>
            <consortium name="RefSeq"/>
        </authorList>
    </citation>
    <scope>IDENTIFICATION</scope>
    <source>
        <tissue evidence="3">Whole body pupa</tissue>
    </source>
</reference>
<evidence type="ECO:0000313" key="2">
    <source>
        <dbReference type="Proteomes" id="UP000092443"/>
    </source>
</evidence>
<dbReference type="InterPro" id="IPR003100">
    <property type="entry name" value="PAZ_dom"/>
</dbReference>
<dbReference type="RefSeq" id="XP_037883608.1">
    <property type="nucleotide sequence ID" value="XM_038027680.1"/>
</dbReference>
<dbReference type="CDD" id="cd02846">
    <property type="entry name" value="PAZ_argonaute_like"/>
    <property type="match status" value="1"/>
</dbReference>
<evidence type="ECO:0000259" key="1">
    <source>
        <dbReference type="PROSITE" id="PS50821"/>
    </source>
</evidence>
<organism evidence="2 3">
    <name type="scientific">Glossina fuscipes</name>
    <dbReference type="NCBI Taxonomy" id="7396"/>
    <lineage>
        <taxon>Eukaryota</taxon>
        <taxon>Metazoa</taxon>
        <taxon>Ecdysozoa</taxon>
        <taxon>Arthropoda</taxon>
        <taxon>Hexapoda</taxon>
        <taxon>Insecta</taxon>
        <taxon>Pterygota</taxon>
        <taxon>Neoptera</taxon>
        <taxon>Endopterygota</taxon>
        <taxon>Diptera</taxon>
        <taxon>Brachycera</taxon>
        <taxon>Muscomorpha</taxon>
        <taxon>Hippoboscoidea</taxon>
        <taxon>Glossinidae</taxon>
        <taxon>Glossina</taxon>
    </lineage>
</organism>
<dbReference type="Gene3D" id="2.170.260.10">
    <property type="entry name" value="paz domain"/>
    <property type="match status" value="1"/>
</dbReference>
<dbReference type="GO" id="GO:0003723">
    <property type="term" value="F:RNA binding"/>
    <property type="evidence" value="ECO:0007669"/>
    <property type="project" value="InterPro"/>
</dbReference>
<protein>
    <submittedName>
        <fullName evidence="3">Protein argonaute-2-like</fullName>
    </submittedName>
</protein>
<dbReference type="SUPFAM" id="SSF101690">
    <property type="entry name" value="PAZ domain"/>
    <property type="match status" value="1"/>
</dbReference>
<dbReference type="GO" id="GO:0005737">
    <property type="term" value="C:cytoplasm"/>
    <property type="evidence" value="ECO:0007669"/>
    <property type="project" value="UniProtKB-ARBA"/>
</dbReference>
<dbReference type="GeneID" id="119633878"/>
<name>A0A8U0WEP3_9MUSC</name>
<dbReference type="GO" id="GO:0035194">
    <property type="term" value="P:regulatory ncRNA-mediated post-transcriptional gene silencing"/>
    <property type="evidence" value="ECO:0007669"/>
    <property type="project" value="UniProtKB-ARBA"/>
</dbReference>